<keyword evidence="4" id="KW-0378">Hydrolase</keyword>
<evidence type="ECO:0000313" key="4">
    <source>
        <dbReference type="EMBL" id="HIX36191.1"/>
    </source>
</evidence>
<evidence type="ECO:0000313" key="5">
    <source>
        <dbReference type="Proteomes" id="UP000824231"/>
    </source>
</evidence>
<keyword evidence="4" id="KW-0645">Protease</keyword>
<dbReference type="Proteomes" id="UP000824231">
    <property type="component" value="Unassembled WGS sequence"/>
</dbReference>
<feature type="transmembrane region" description="Helical" evidence="2">
    <location>
        <begin position="128"/>
        <end position="148"/>
    </location>
</feature>
<dbReference type="PANTHER" id="PTHR36435:SF1">
    <property type="entry name" value="CAAX AMINO TERMINAL PROTEASE FAMILY PROTEIN"/>
    <property type="match status" value="1"/>
</dbReference>
<reference evidence="4" key="1">
    <citation type="journal article" date="2021" name="PeerJ">
        <title>Extensive microbial diversity within the chicken gut microbiome revealed by metagenomics and culture.</title>
        <authorList>
            <person name="Gilroy R."/>
            <person name="Ravi A."/>
            <person name="Getino M."/>
            <person name="Pursley I."/>
            <person name="Horton D.L."/>
            <person name="Alikhan N.F."/>
            <person name="Baker D."/>
            <person name="Gharbi K."/>
            <person name="Hall N."/>
            <person name="Watson M."/>
            <person name="Adriaenssens E.M."/>
            <person name="Foster-Nyarko E."/>
            <person name="Jarju S."/>
            <person name="Secka A."/>
            <person name="Antonio M."/>
            <person name="Oren A."/>
            <person name="Chaudhuri R.R."/>
            <person name="La Ragione R."/>
            <person name="Hildebrand F."/>
            <person name="Pallen M.J."/>
        </authorList>
    </citation>
    <scope>NUCLEOTIDE SEQUENCE</scope>
    <source>
        <strain evidence="4">ChiSxjej3B15-572</strain>
    </source>
</reference>
<feature type="transmembrane region" description="Helical" evidence="2">
    <location>
        <begin position="183"/>
        <end position="199"/>
    </location>
</feature>
<feature type="transmembrane region" description="Helical" evidence="2">
    <location>
        <begin position="77"/>
        <end position="94"/>
    </location>
</feature>
<feature type="transmembrane region" description="Helical" evidence="2">
    <location>
        <begin position="206"/>
        <end position="224"/>
    </location>
</feature>
<dbReference type="EMBL" id="DXFH01000030">
    <property type="protein sequence ID" value="HIX36191.1"/>
    <property type="molecule type" value="Genomic_DNA"/>
</dbReference>
<keyword evidence="2" id="KW-1133">Transmembrane helix</keyword>
<accession>A0A9D1VJI7</accession>
<comment type="similarity">
    <text evidence="1">Belongs to the UPF0177 family.</text>
</comment>
<keyword evidence="4" id="KW-0482">Metalloprotease</keyword>
<organism evidence="4 5">
    <name type="scientific">Candidatus Limosilactobacillus merdigallinarum</name>
    <dbReference type="NCBI Taxonomy" id="2838652"/>
    <lineage>
        <taxon>Bacteria</taxon>
        <taxon>Bacillati</taxon>
        <taxon>Bacillota</taxon>
        <taxon>Bacilli</taxon>
        <taxon>Lactobacillales</taxon>
        <taxon>Lactobacillaceae</taxon>
        <taxon>Limosilactobacillus</taxon>
    </lineage>
</organism>
<gene>
    <name evidence="4" type="ORF">H9856_07435</name>
</gene>
<feature type="transmembrane region" description="Helical" evidence="2">
    <location>
        <begin position="44"/>
        <end position="65"/>
    </location>
</feature>
<feature type="transmembrane region" description="Helical" evidence="2">
    <location>
        <begin position="9"/>
        <end position="32"/>
    </location>
</feature>
<dbReference type="InterPro" id="IPR052710">
    <property type="entry name" value="CAAX_protease"/>
</dbReference>
<dbReference type="Pfam" id="PF02517">
    <property type="entry name" value="Rce1-like"/>
    <property type="match status" value="1"/>
</dbReference>
<dbReference type="InterPro" id="IPR003675">
    <property type="entry name" value="Rce1/LyrA-like_dom"/>
</dbReference>
<keyword evidence="2" id="KW-0472">Membrane</keyword>
<name>A0A9D1VJI7_9LACO</name>
<comment type="caution">
    <text evidence="4">The sequence shown here is derived from an EMBL/GenBank/DDBJ whole genome shotgun (WGS) entry which is preliminary data.</text>
</comment>
<evidence type="ECO:0000259" key="3">
    <source>
        <dbReference type="Pfam" id="PF02517"/>
    </source>
</evidence>
<dbReference type="GO" id="GO:0008237">
    <property type="term" value="F:metallopeptidase activity"/>
    <property type="evidence" value="ECO:0007669"/>
    <property type="project" value="UniProtKB-KW"/>
</dbReference>
<keyword evidence="2" id="KW-0812">Transmembrane</keyword>
<dbReference type="PANTHER" id="PTHR36435">
    <property type="entry name" value="SLR1288 PROTEIN"/>
    <property type="match status" value="1"/>
</dbReference>
<dbReference type="GO" id="GO:0080120">
    <property type="term" value="P:CAAX-box protein maturation"/>
    <property type="evidence" value="ECO:0007669"/>
    <property type="project" value="UniProtKB-ARBA"/>
</dbReference>
<dbReference type="AlphaFoldDB" id="A0A9D1VJI7"/>
<protein>
    <submittedName>
        <fullName evidence="4">CPBP family intramembrane metalloprotease</fullName>
    </submittedName>
</protein>
<evidence type="ECO:0000256" key="2">
    <source>
        <dbReference type="SAM" id="Phobius"/>
    </source>
</evidence>
<proteinExistence type="inferred from homology"/>
<evidence type="ECO:0000256" key="1">
    <source>
        <dbReference type="ARBA" id="ARBA00009067"/>
    </source>
</evidence>
<sequence length="225" mass="25713">MTQTTRPPLLIRILLIALLMLVIQVPPVILMLLPHYRAESVTDLIGTTIYLCVFGLIIAWAAWLFRRYRHFSVQPQTPIMYVGWPVIGWLFVILGENFLARLNMAIYHQSSTANNDAIKQIMGSSHQALLLMSLAAVVLSPIAEELIFRGILMNIFFKEDAYWLPICLSGLMFTLAHSSTTPISYLIYFYMGFVFAYIYRRTGRLTNTILLHALNNFFALIALIH</sequence>
<dbReference type="GO" id="GO:0004175">
    <property type="term" value="F:endopeptidase activity"/>
    <property type="evidence" value="ECO:0007669"/>
    <property type="project" value="UniProtKB-ARBA"/>
</dbReference>
<reference evidence="4" key="2">
    <citation type="submission" date="2021-04" db="EMBL/GenBank/DDBJ databases">
        <authorList>
            <person name="Gilroy R."/>
        </authorList>
    </citation>
    <scope>NUCLEOTIDE SEQUENCE</scope>
    <source>
        <strain evidence="4">ChiSxjej3B15-572</strain>
    </source>
</reference>
<feature type="domain" description="CAAX prenyl protease 2/Lysostaphin resistance protein A-like" evidence="3">
    <location>
        <begin position="128"/>
        <end position="218"/>
    </location>
</feature>